<dbReference type="GO" id="GO:0005524">
    <property type="term" value="F:ATP binding"/>
    <property type="evidence" value="ECO:0007669"/>
    <property type="project" value="UniProtKB-KW"/>
</dbReference>
<dbReference type="PANTHER" id="PTHR13140">
    <property type="entry name" value="MYOSIN"/>
    <property type="match status" value="1"/>
</dbReference>
<evidence type="ECO:0000259" key="8">
    <source>
        <dbReference type="PROSITE" id="PS51456"/>
    </source>
</evidence>
<dbReference type="GO" id="GO:0000146">
    <property type="term" value="F:microfilament motor activity"/>
    <property type="evidence" value="ECO:0007669"/>
    <property type="project" value="TreeGrafter"/>
</dbReference>
<dbReference type="InterPro" id="IPR036961">
    <property type="entry name" value="Kinesin_motor_dom_sf"/>
</dbReference>
<comment type="similarity">
    <text evidence="6">Belongs to the TRAFAC class myosin-kinesin ATPase superfamily. Myosin family.</text>
</comment>
<dbReference type="InterPro" id="IPR027417">
    <property type="entry name" value="P-loop_NTPase"/>
</dbReference>
<dbReference type="Gene3D" id="3.40.850.10">
    <property type="entry name" value="Kinesin motor domain"/>
    <property type="match status" value="1"/>
</dbReference>
<dbReference type="PROSITE" id="PS51456">
    <property type="entry name" value="MYOSIN_MOTOR"/>
    <property type="match status" value="1"/>
</dbReference>
<comment type="caution">
    <text evidence="9">The sequence shown here is derived from an EMBL/GenBank/DDBJ whole genome shotgun (WGS) entry which is preliminary data.</text>
</comment>
<keyword evidence="4" id="KW-0505">Motor protein</keyword>
<evidence type="ECO:0000313" key="9">
    <source>
        <dbReference type="EMBL" id="KAK2633710.1"/>
    </source>
</evidence>
<dbReference type="GO" id="GO:0007015">
    <property type="term" value="P:actin filament organization"/>
    <property type="evidence" value="ECO:0007669"/>
    <property type="project" value="TreeGrafter"/>
</dbReference>
<dbReference type="GO" id="GO:0016020">
    <property type="term" value="C:membrane"/>
    <property type="evidence" value="ECO:0007669"/>
    <property type="project" value="TreeGrafter"/>
</dbReference>
<accession>A0AAD9TCP2</accession>
<dbReference type="SUPFAM" id="SSF52540">
    <property type="entry name" value="P-loop containing nucleoside triphosphate hydrolases"/>
    <property type="match status" value="1"/>
</dbReference>
<name>A0AAD9TCP2_9ROSI</name>
<dbReference type="Pfam" id="PF00063">
    <property type="entry name" value="Myosin_head"/>
    <property type="match status" value="1"/>
</dbReference>
<organism evidence="9 10">
    <name type="scientific">Dipteronia dyeriana</name>
    <dbReference type="NCBI Taxonomy" id="168575"/>
    <lineage>
        <taxon>Eukaryota</taxon>
        <taxon>Viridiplantae</taxon>
        <taxon>Streptophyta</taxon>
        <taxon>Embryophyta</taxon>
        <taxon>Tracheophyta</taxon>
        <taxon>Spermatophyta</taxon>
        <taxon>Magnoliopsida</taxon>
        <taxon>eudicotyledons</taxon>
        <taxon>Gunneridae</taxon>
        <taxon>Pentapetalae</taxon>
        <taxon>rosids</taxon>
        <taxon>malvids</taxon>
        <taxon>Sapindales</taxon>
        <taxon>Sapindaceae</taxon>
        <taxon>Hippocastanoideae</taxon>
        <taxon>Acereae</taxon>
        <taxon>Dipteronia</taxon>
    </lineage>
</organism>
<comment type="caution">
    <text evidence="6">Lacks conserved residue(s) required for the propagation of feature annotation.</text>
</comment>
<evidence type="ECO:0000256" key="5">
    <source>
        <dbReference type="ARBA" id="ARBA00023203"/>
    </source>
</evidence>
<evidence type="ECO:0000256" key="4">
    <source>
        <dbReference type="ARBA" id="ARBA00023175"/>
    </source>
</evidence>
<keyword evidence="10" id="KW-1185">Reference proteome</keyword>
<evidence type="ECO:0000256" key="6">
    <source>
        <dbReference type="PROSITE-ProRule" id="PRU00782"/>
    </source>
</evidence>
<gene>
    <name evidence="9" type="ORF">Ddye_028502</name>
</gene>
<evidence type="ECO:0000256" key="1">
    <source>
        <dbReference type="ARBA" id="ARBA00022741"/>
    </source>
</evidence>
<evidence type="ECO:0000256" key="2">
    <source>
        <dbReference type="ARBA" id="ARBA00022840"/>
    </source>
</evidence>
<evidence type="ECO:0000256" key="3">
    <source>
        <dbReference type="ARBA" id="ARBA00023123"/>
    </source>
</evidence>
<dbReference type="AlphaFoldDB" id="A0AAD9TCP2"/>
<dbReference type="GO" id="GO:0005737">
    <property type="term" value="C:cytoplasm"/>
    <property type="evidence" value="ECO:0007669"/>
    <property type="project" value="TreeGrafter"/>
</dbReference>
<dbReference type="GO" id="GO:0051015">
    <property type="term" value="F:actin filament binding"/>
    <property type="evidence" value="ECO:0007669"/>
    <property type="project" value="TreeGrafter"/>
</dbReference>
<dbReference type="GO" id="GO:0016459">
    <property type="term" value="C:myosin complex"/>
    <property type="evidence" value="ECO:0007669"/>
    <property type="project" value="UniProtKB-KW"/>
</dbReference>
<feature type="domain" description="Myosin motor" evidence="8">
    <location>
        <begin position="50"/>
        <end position="152"/>
    </location>
</feature>
<keyword evidence="3 6" id="KW-0518">Myosin</keyword>
<proteinExistence type="inferred from homology"/>
<keyword evidence="2" id="KW-0067">ATP-binding</keyword>
<dbReference type="EMBL" id="JANJYI010000009">
    <property type="protein sequence ID" value="KAK2633710.1"/>
    <property type="molecule type" value="Genomic_DNA"/>
</dbReference>
<dbReference type="PANTHER" id="PTHR13140:SF270">
    <property type="entry name" value="MYOSIN-12"/>
    <property type="match status" value="1"/>
</dbReference>
<reference evidence="9" key="1">
    <citation type="journal article" date="2023" name="Plant J.">
        <title>Genome sequences and population genomics provide insights into the demographic history, inbreeding, and mutation load of two 'living fossil' tree species of Dipteronia.</title>
        <authorList>
            <person name="Feng Y."/>
            <person name="Comes H.P."/>
            <person name="Chen J."/>
            <person name="Zhu S."/>
            <person name="Lu R."/>
            <person name="Zhang X."/>
            <person name="Li P."/>
            <person name="Qiu J."/>
            <person name="Olsen K.M."/>
            <person name="Qiu Y."/>
        </authorList>
    </citation>
    <scope>NUCLEOTIDE SEQUENCE</scope>
    <source>
        <strain evidence="9">KIB01</strain>
    </source>
</reference>
<protein>
    <recommendedName>
        <fullName evidence="8">Myosin motor domain-containing protein</fullName>
    </recommendedName>
</protein>
<feature type="non-terminal residue" evidence="9">
    <location>
        <position position="1"/>
    </location>
</feature>
<sequence length="152" mass="17155">MGKKKSKVSHEEEKEEQNQENLNKSSSYKKSLYEGSGFRVYLHDTEAPPAGVDNMTKLAYLHEPGVLHNLACRLALNEIYSLYTDLYWKHTDSSKSLTETAHLYDIHMMEQYKGAAFGELSPHLFAVADTCYRAIIHEQGRQSILVSGESGA</sequence>
<keyword evidence="5 6" id="KW-0009">Actin-binding</keyword>
<evidence type="ECO:0000313" key="10">
    <source>
        <dbReference type="Proteomes" id="UP001280121"/>
    </source>
</evidence>
<dbReference type="Proteomes" id="UP001280121">
    <property type="component" value="Unassembled WGS sequence"/>
</dbReference>
<feature type="region of interest" description="Disordered" evidence="7">
    <location>
        <begin position="1"/>
        <end position="26"/>
    </location>
</feature>
<dbReference type="InterPro" id="IPR001609">
    <property type="entry name" value="Myosin_head_motor_dom-like"/>
</dbReference>
<evidence type="ECO:0000256" key="7">
    <source>
        <dbReference type="SAM" id="MobiDB-lite"/>
    </source>
</evidence>
<keyword evidence="1" id="KW-0547">Nucleotide-binding</keyword>